<feature type="region of interest" description="Disordered" evidence="1">
    <location>
        <begin position="591"/>
        <end position="643"/>
    </location>
</feature>
<gene>
    <name evidence="2" type="ORF">SCF082_LOCUS6679</name>
</gene>
<proteinExistence type="predicted"/>
<feature type="compositionally biased region" description="Basic and acidic residues" evidence="1">
    <location>
        <begin position="605"/>
        <end position="627"/>
    </location>
</feature>
<feature type="region of interest" description="Disordered" evidence="1">
    <location>
        <begin position="343"/>
        <end position="367"/>
    </location>
</feature>
<sequence>MLLMCPFLKMQQVEMVEQVGRKTLCLELKIVDEEGFADIDEAQRGHFGVVVRSEFGPLQLLQMANHVAVDDLKARWTQSVIRLPPGSFVVFEENIAVLVEEIRSRLPVEFGWLPGTLRVPIVETQYSLVCHRNVKLAWTEQQLVEVVPVGFVQGKLLVAAPLGAWHRTVAKRVLPARALSKAVVVEVGLRSPFQREAAEPEEVVRLWMGFLAETYVGALRPIAEMDEIGLAFAEGEFTSYLPLADGMREAAQEHFAFESATEGIPRSSTSMRTRADDVGSPALSSEHRMTRIRDDGEVGRTGRHDDSPSAFTKFACHTYSAFGLEKERGVEEDALAQMQRLMQDGQKKQKKLADPGSSPCPPGLTVNATARTGLSEWTQEVDGGEPAAASGLGQHTEESPIVHAVTKLAEIMSVLAADKMKRGKGSVEAALDGISSPGVAESGSLGSGKRAAAARRALRTALQENPSEIHQLLERAMLEDLTSQTLVPGQPAPVLCSRAWIEHRSRIGHWKTAAYTAWTAGGALDCLIKGDVAGGRARLCLLLLMLDQTACDRGSWTLSSELSLESSPPMAVLGQHQPPAVAEGFHVEAAEVGQEGSERSRRRSVKVETKSKGQSCREEQPSPDRPMRRPGQSQEGMPTTETVKVPGINAPAINVPKFLNSWPRLLLKGKGALATFVHSMLSGNPTLRDEGTPPSLLWPVPVPYPEAFRSGEVAALWRKRRTCVQLMVLDWLYLGRPDVAPRRLRLGQKLTLGQWRIVRLLEELAEDGNSVQVVDASGMGRSAAKIETQDEELGALHRAVTQLQQFGGDYVGSRKREASPSSADRPEPESLKWEVIGDSGGSSYVTAKSLVADRIVFGAPPAFDPVPYMDSKTAAMYNEPSLFHRSDPLEPPRVAVRATRSERLRLFTKMAACGRLVYLSPQEIEEKYASGLFGVVKDFSRDRLIMDSRPPNGREEGLNHWCGCLAGASLLNNIELHPEEDLLMSGQDIKDFFYQFVVGRSRAARNVLAGRLTRSEIATIFPEMTDIPPQGGFVGLNTMAMGDLCAVEFAQCSHISLMLQYGALQPNELLRLRAPIPRGPYMLGLVIDDLVLLEPVISDKGYTGAGMWPLILVTMRVCCLGVVSIGLLESLAGSWISIFLFRRRCLAAMNEIFDALSAGLSANNVIRLSATLAEELYVLSVLGTLSYVNIRAQSLERITATDASDWGMAAVSASLPLPVVKEAMRHSLSKSLWTKLLPPGKAWLKEKGMLEVEEELPGSEPYDVHPFWEISARSLQYSENWRRPHGRKVHINLGELNAHLIEEKNLCQQNQSFRSLYALDSQVALGCLVKGRSSSKAINRLLTRSLPTILGADAYGSYGFFPSALNRADDPTRACEVGPPDRQLPEWWGPLAEGDHAPFDAWLHRLGKQHANVRETHDFAELGWKAGLKLMTGKQKRSAEHFHKVELQEAGAGFTRPRAHVPKSPPEVQGEGVPVEAVAILQQLDKKRQIWWRKGCEGDFTKPGALDLFTGEGGVARQLKLGCPFVVTYEWLHSVSEDLLDEENRRQVLKLIELEAVKVCGSALICRSFSRAITPPVRSKRYPRGLPWMARGMKAAVAEGNAHYDFALIVLAACERHNVLFGWKTPMAPFFGSRKVLANVLGLLIVLKYFELTIAGSAPRGENGPGLPRPVELYRASACFAHVSKREKHTSLFEGNIQCCTSPGPWSHSLTHEGSVV</sequence>
<organism evidence="2 3">
    <name type="scientific">Durusdinium trenchii</name>
    <dbReference type="NCBI Taxonomy" id="1381693"/>
    <lineage>
        <taxon>Eukaryota</taxon>
        <taxon>Sar</taxon>
        <taxon>Alveolata</taxon>
        <taxon>Dinophyceae</taxon>
        <taxon>Suessiales</taxon>
        <taxon>Symbiodiniaceae</taxon>
        <taxon>Durusdinium</taxon>
    </lineage>
</organism>
<evidence type="ECO:0000313" key="2">
    <source>
        <dbReference type="EMBL" id="CAK9000854.1"/>
    </source>
</evidence>
<evidence type="ECO:0000256" key="1">
    <source>
        <dbReference type="SAM" id="MobiDB-lite"/>
    </source>
</evidence>
<accession>A0ABP0IHS3</accession>
<protein>
    <submittedName>
        <fullName evidence="2">Uncharacterized protein</fullName>
    </submittedName>
</protein>
<feature type="compositionally biased region" description="Polar residues" evidence="1">
    <location>
        <begin position="631"/>
        <end position="642"/>
    </location>
</feature>
<dbReference type="Proteomes" id="UP001642464">
    <property type="component" value="Unassembled WGS sequence"/>
</dbReference>
<evidence type="ECO:0000313" key="3">
    <source>
        <dbReference type="Proteomes" id="UP001642464"/>
    </source>
</evidence>
<dbReference type="EMBL" id="CAXAMM010003669">
    <property type="protein sequence ID" value="CAK9000854.1"/>
    <property type="molecule type" value="Genomic_DNA"/>
</dbReference>
<feature type="region of interest" description="Disordered" evidence="1">
    <location>
        <begin position="260"/>
        <end position="286"/>
    </location>
</feature>
<name>A0ABP0IHS3_9DINO</name>
<keyword evidence="3" id="KW-1185">Reference proteome</keyword>
<comment type="caution">
    <text evidence="2">The sequence shown here is derived from an EMBL/GenBank/DDBJ whole genome shotgun (WGS) entry which is preliminary data.</text>
</comment>
<reference evidence="2 3" key="1">
    <citation type="submission" date="2024-02" db="EMBL/GenBank/DDBJ databases">
        <authorList>
            <person name="Chen Y."/>
            <person name="Shah S."/>
            <person name="Dougan E. K."/>
            <person name="Thang M."/>
            <person name="Chan C."/>
        </authorList>
    </citation>
    <scope>NUCLEOTIDE SEQUENCE [LARGE SCALE GENOMIC DNA]</scope>
</reference>